<dbReference type="Pfam" id="PF05049">
    <property type="entry name" value="IIGP"/>
    <property type="match status" value="1"/>
</dbReference>
<dbReference type="STRING" id="1314783.A0A165QSU0"/>
<comment type="similarity">
    <text evidence="1">Belongs to the TRAFAC class dynamin-like GTPase superfamily. IRG family.</text>
</comment>
<dbReference type="Proteomes" id="UP000076727">
    <property type="component" value="Unassembled WGS sequence"/>
</dbReference>
<dbReference type="PANTHER" id="PTHR14143:SF1">
    <property type="entry name" value="IRG-TYPE G DOMAIN-CONTAINING PROTEIN"/>
    <property type="match status" value="1"/>
</dbReference>
<keyword evidence="4" id="KW-0378">Hydrolase</keyword>
<dbReference type="GO" id="GO:0005525">
    <property type="term" value="F:GTP binding"/>
    <property type="evidence" value="ECO:0007669"/>
    <property type="project" value="InterPro"/>
</dbReference>
<feature type="compositionally biased region" description="Basic and acidic residues" evidence="2">
    <location>
        <begin position="50"/>
        <end position="74"/>
    </location>
</feature>
<protein>
    <submittedName>
        <fullName evidence="4">p-loop containing nucleoside triphosphate hydrolase protein</fullName>
    </submittedName>
</protein>
<feature type="region of interest" description="Disordered" evidence="2">
    <location>
        <begin position="311"/>
        <end position="331"/>
    </location>
</feature>
<feature type="region of interest" description="Disordered" evidence="2">
    <location>
        <begin position="1"/>
        <end position="74"/>
    </location>
</feature>
<dbReference type="Gene3D" id="3.40.50.300">
    <property type="entry name" value="P-loop containing nucleotide triphosphate hydrolases"/>
    <property type="match status" value="1"/>
</dbReference>
<dbReference type="PROSITE" id="PS51716">
    <property type="entry name" value="G_IRG"/>
    <property type="match status" value="1"/>
</dbReference>
<feature type="compositionally biased region" description="Basic and acidic residues" evidence="2">
    <location>
        <begin position="1"/>
        <end position="30"/>
    </location>
</feature>
<evidence type="ECO:0000259" key="3">
    <source>
        <dbReference type="PROSITE" id="PS51716"/>
    </source>
</evidence>
<name>A0A165QSU0_9APHY</name>
<evidence type="ECO:0000256" key="1">
    <source>
        <dbReference type="ARBA" id="ARBA00005429"/>
    </source>
</evidence>
<dbReference type="EMBL" id="KV429055">
    <property type="protein sequence ID" value="KZT69886.1"/>
    <property type="molecule type" value="Genomic_DNA"/>
</dbReference>
<evidence type="ECO:0000313" key="5">
    <source>
        <dbReference type="Proteomes" id="UP000076727"/>
    </source>
</evidence>
<organism evidence="4 5">
    <name type="scientific">Daedalea quercina L-15889</name>
    <dbReference type="NCBI Taxonomy" id="1314783"/>
    <lineage>
        <taxon>Eukaryota</taxon>
        <taxon>Fungi</taxon>
        <taxon>Dikarya</taxon>
        <taxon>Basidiomycota</taxon>
        <taxon>Agaricomycotina</taxon>
        <taxon>Agaricomycetes</taxon>
        <taxon>Polyporales</taxon>
        <taxon>Fomitopsis</taxon>
    </lineage>
</organism>
<feature type="domain" description="IRG-type G" evidence="3">
    <location>
        <begin position="184"/>
        <end position="396"/>
    </location>
</feature>
<dbReference type="InterPro" id="IPR007743">
    <property type="entry name" value="Immunity-related_GTPase-like"/>
</dbReference>
<dbReference type="AlphaFoldDB" id="A0A165QSU0"/>
<evidence type="ECO:0000256" key="2">
    <source>
        <dbReference type="SAM" id="MobiDB-lite"/>
    </source>
</evidence>
<reference evidence="4 5" key="1">
    <citation type="journal article" date="2016" name="Mol. Biol. Evol.">
        <title>Comparative Genomics of Early-Diverging Mushroom-Forming Fungi Provides Insights into the Origins of Lignocellulose Decay Capabilities.</title>
        <authorList>
            <person name="Nagy L.G."/>
            <person name="Riley R."/>
            <person name="Tritt A."/>
            <person name="Adam C."/>
            <person name="Daum C."/>
            <person name="Floudas D."/>
            <person name="Sun H."/>
            <person name="Yadav J.S."/>
            <person name="Pangilinan J."/>
            <person name="Larsson K.H."/>
            <person name="Matsuura K."/>
            <person name="Barry K."/>
            <person name="Labutti K."/>
            <person name="Kuo R."/>
            <person name="Ohm R.A."/>
            <person name="Bhattacharya S.S."/>
            <person name="Shirouzu T."/>
            <person name="Yoshinaga Y."/>
            <person name="Martin F.M."/>
            <person name="Grigoriev I.V."/>
            <person name="Hibbett D.S."/>
        </authorList>
    </citation>
    <scope>NUCLEOTIDE SEQUENCE [LARGE SCALE GENOMIC DNA]</scope>
    <source>
        <strain evidence="4 5">L-15889</strain>
    </source>
</reference>
<dbReference type="OrthoDB" id="422720at2759"/>
<dbReference type="GO" id="GO:0016020">
    <property type="term" value="C:membrane"/>
    <property type="evidence" value="ECO:0007669"/>
    <property type="project" value="InterPro"/>
</dbReference>
<dbReference type="SUPFAM" id="SSF52540">
    <property type="entry name" value="P-loop containing nucleoside triphosphate hydrolases"/>
    <property type="match status" value="1"/>
</dbReference>
<gene>
    <name evidence="4" type="ORF">DAEQUDRAFT_726205</name>
</gene>
<proteinExistence type="inferred from homology"/>
<evidence type="ECO:0000313" key="4">
    <source>
        <dbReference type="EMBL" id="KZT69886.1"/>
    </source>
</evidence>
<keyword evidence="5" id="KW-1185">Reference proteome</keyword>
<dbReference type="PANTHER" id="PTHR14143">
    <property type="entry name" value="INTERFERON-INDUCIBLE GTPASE FAMILY MEMBER"/>
    <property type="match status" value="1"/>
</dbReference>
<dbReference type="InterPro" id="IPR030385">
    <property type="entry name" value="G_IRG_dom"/>
</dbReference>
<sequence length="415" mass="47047">MGGSQSKHDSSEGARARSKEQEKTFEEQAKSAETSGKAKTVDEQQQEAEATARKQERLLRQANEAKREAEERVRAQEELLRQVNEAKRAAESAKKDAESAKRLVEERTNELRDMIIGFADDARRAREEERKTKRLLEETRLAIVVAREAQEQAEREWREGFRPIVFPTQAQMEATKRRLQYNSGFFHIAVAGISGSGKSSLINAFRGLRNKDKGAARTGVVETTSQVVRYPDSDPDLPYTWYDVPGAGTLSIPDWQYFADQGLYIFNCIIIAIDSRFTASDIAILRNCARFQIPAFIARSKSAQHIRNLAEDMNSDTENGDEEEEPDSERMARARKRYIQDTRNNFAHQLREAGLLVQRVYLVEKDTLVKAVKGKEPPECIDEMDLIRDMFALANEGEPEAAEGKSDDMLVQPEV</sequence>
<feature type="compositionally biased region" description="Acidic residues" evidence="2">
    <location>
        <begin position="313"/>
        <end position="327"/>
    </location>
</feature>
<accession>A0A165QSU0</accession>
<dbReference type="GO" id="GO:0016787">
    <property type="term" value="F:hydrolase activity"/>
    <property type="evidence" value="ECO:0007669"/>
    <property type="project" value="UniProtKB-KW"/>
</dbReference>
<dbReference type="InterPro" id="IPR027417">
    <property type="entry name" value="P-loop_NTPase"/>
</dbReference>